<dbReference type="EMBL" id="JABANP010000496">
    <property type="protein sequence ID" value="KAF4681672.1"/>
    <property type="molecule type" value="Genomic_DNA"/>
</dbReference>
<reference evidence="1 2" key="1">
    <citation type="submission" date="2020-04" db="EMBL/GenBank/DDBJ databases">
        <title>Perkinsus olseni comparative genomics.</title>
        <authorList>
            <person name="Bogema D.R."/>
        </authorList>
    </citation>
    <scope>NUCLEOTIDE SEQUENCE [LARGE SCALE GENOMIC DNA]</scope>
    <source>
        <strain evidence="1">00978-12</strain>
    </source>
</reference>
<gene>
    <name evidence="1" type="ORF">FOZ60_011710</name>
</gene>
<accession>A0A7J6NCP4</accession>
<comment type="caution">
    <text evidence="1">The sequence shown here is derived from an EMBL/GenBank/DDBJ whole genome shotgun (WGS) entry which is preliminary data.</text>
</comment>
<dbReference type="OrthoDB" id="10610034at2759"/>
<organism evidence="1 2">
    <name type="scientific">Perkinsus olseni</name>
    <name type="common">Perkinsus atlanticus</name>
    <dbReference type="NCBI Taxonomy" id="32597"/>
    <lineage>
        <taxon>Eukaryota</taxon>
        <taxon>Sar</taxon>
        <taxon>Alveolata</taxon>
        <taxon>Perkinsozoa</taxon>
        <taxon>Perkinsea</taxon>
        <taxon>Perkinsida</taxon>
        <taxon>Perkinsidae</taxon>
        <taxon>Perkinsus</taxon>
    </lineage>
</organism>
<proteinExistence type="predicted"/>
<evidence type="ECO:0000313" key="2">
    <source>
        <dbReference type="Proteomes" id="UP000541610"/>
    </source>
</evidence>
<sequence length="303" mass="34656">MESADAADRSPRVRLYCWVHMERRVLQASRKAINESTEPNAIAVEQRRAEFKSDLVALQQAPNDEQFAMAASCWSQKWRSMYPDFIETFQQGWLRERASWGQCCRDVESGIARHSCAIEGVNSGLKRGKIAKSATIPALIKEMIGYAEDCAMAAAEEPDEDMQVRRRRATAGAKWAEKHAKTERGIRRNVIYTDEEARIYIIATDSLVRAAGSRETLDFTIEQYARKFLGKPSLPWRNFDDFKAISQNAFIIDRENYCCTCYNCRFPPCEHSAAVRFLEGLTVANFEWDDLVTYGQRPTGRPR</sequence>
<dbReference type="Proteomes" id="UP000541610">
    <property type="component" value="Unassembled WGS sequence"/>
</dbReference>
<protein>
    <recommendedName>
        <fullName evidence="3">SWIM-type domain-containing protein</fullName>
    </recommendedName>
</protein>
<evidence type="ECO:0008006" key="3">
    <source>
        <dbReference type="Google" id="ProtNLM"/>
    </source>
</evidence>
<dbReference type="AlphaFoldDB" id="A0A7J6NCP4"/>
<evidence type="ECO:0000313" key="1">
    <source>
        <dbReference type="EMBL" id="KAF4681672.1"/>
    </source>
</evidence>
<name>A0A7J6NCP4_PEROL</name>